<accession>A0A9P5XCQ1</accession>
<dbReference type="EMBL" id="MU151157">
    <property type="protein sequence ID" value="KAF9448573.1"/>
    <property type="molecule type" value="Genomic_DNA"/>
</dbReference>
<protein>
    <submittedName>
        <fullName evidence="1">Uncharacterized protein</fullName>
    </submittedName>
</protein>
<reference evidence="1" key="1">
    <citation type="submission" date="2020-11" db="EMBL/GenBank/DDBJ databases">
        <authorList>
            <consortium name="DOE Joint Genome Institute"/>
            <person name="Ahrendt S."/>
            <person name="Riley R."/>
            <person name="Andreopoulos W."/>
            <person name="Labutti K."/>
            <person name="Pangilinan J."/>
            <person name="Ruiz-Duenas F.J."/>
            <person name="Barrasa J.M."/>
            <person name="Sanchez-Garcia M."/>
            <person name="Camarero S."/>
            <person name="Miyauchi S."/>
            <person name="Serrano A."/>
            <person name="Linde D."/>
            <person name="Babiker R."/>
            <person name="Drula E."/>
            <person name="Ayuso-Fernandez I."/>
            <person name="Pacheco R."/>
            <person name="Padilla G."/>
            <person name="Ferreira P."/>
            <person name="Barriuso J."/>
            <person name="Kellner H."/>
            <person name="Castanera R."/>
            <person name="Alfaro M."/>
            <person name="Ramirez L."/>
            <person name="Pisabarro A.G."/>
            <person name="Kuo A."/>
            <person name="Tritt A."/>
            <person name="Lipzen A."/>
            <person name="He G."/>
            <person name="Yan M."/>
            <person name="Ng V."/>
            <person name="Cullen D."/>
            <person name="Martin F."/>
            <person name="Rosso M.-N."/>
            <person name="Henrissat B."/>
            <person name="Hibbett D."/>
            <person name="Martinez A.T."/>
            <person name="Grigoriev I.V."/>
        </authorList>
    </citation>
    <scope>NUCLEOTIDE SEQUENCE</scope>
    <source>
        <strain evidence="1">MF-IS2</strain>
    </source>
</reference>
<comment type="caution">
    <text evidence="1">The sequence shown here is derived from an EMBL/GenBank/DDBJ whole genome shotgun (WGS) entry which is preliminary data.</text>
</comment>
<dbReference type="AlphaFoldDB" id="A0A9P5XCQ1"/>
<gene>
    <name evidence="1" type="ORF">P691DRAFT_38207</name>
</gene>
<evidence type="ECO:0000313" key="1">
    <source>
        <dbReference type="EMBL" id="KAF9448573.1"/>
    </source>
</evidence>
<proteinExistence type="predicted"/>
<evidence type="ECO:0000313" key="2">
    <source>
        <dbReference type="Proteomes" id="UP000807342"/>
    </source>
</evidence>
<sequence>MVGAGGGAASAVDAEGVVWSPADGGLELAGGVIDGVVVEGATGNLGRLHVPSKWPQRPFISTSVVNLSENMAQFIPNSSSFGTDADRTLFARVIIFVSLATGGAHNLKEYRYSVTREYDENCILYLKEYRYYDKVSIQKADER</sequence>
<organism evidence="1 2">
    <name type="scientific">Macrolepiota fuliginosa MF-IS2</name>
    <dbReference type="NCBI Taxonomy" id="1400762"/>
    <lineage>
        <taxon>Eukaryota</taxon>
        <taxon>Fungi</taxon>
        <taxon>Dikarya</taxon>
        <taxon>Basidiomycota</taxon>
        <taxon>Agaricomycotina</taxon>
        <taxon>Agaricomycetes</taxon>
        <taxon>Agaricomycetidae</taxon>
        <taxon>Agaricales</taxon>
        <taxon>Agaricineae</taxon>
        <taxon>Agaricaceae</taxon>
        <taxon>Macrolepiota</taxon>
    </lineage>
</organism>
<dbReference type="Proteomes" id="UP000807342">
    <property type="component" value="Unassembled WGS sequence"/>
</dbReference>
<keyword evidence="2" id="KW-1185">Reference proteome</keyword>
<name>A0A9P5XCQ1_9AGAR</name>